<sequence length="175" mass="20647">MDNNKTNEIYASGTYSKVDVVQLYAFQFRKIFVVLFLVTLFFCLLPLYVLLDIAAFIIISPIVLIFVWLYIIILKLIFKFGYRKQYNNNSFLTLQREFIITNVGITQKIPNKSYITLKWSDIVKGFELDKMFVLYISNNTSLLLPKSFFDSKDDELLVKQMAKENLSIKFKRKFI</sequence>
<dbReference type="AlphaFoldDB" id="A0A841RK54"/>
<keyword evidence="4" id="KW-1185">Reference proteome</keyword>
<dbReference type="EMBL" id="JACHON010000001">
    <property type="protein sequence ID" value="MBB6511866.1"/>
    <property type="molecule type" value="Genomic_DNA"/>
</dbReference>
<keyword evidence="1" id="KW-1133">Transmembrane helix</keyword>
<feature type="transmembrane region" description="Helical" evidence="1">
    <location>
        <begin position="55"/>
        <end position="78"/>
    </location>
</feature>
<organism evidence="3 4">
    <name type="scientific">Gracilibacillus halotolerans</name>
    <dbReference type="NCBI Taxonomy" id="74386"/>
    <lineage>
        <taxon>Bacteria</taxon>
        <taxon>Bacillati</taxon>
        <taxon>Bacillota</taxon>
        <taxon>Bacilli</taxon>
        <taxon>Bacillales</taxon>
        <taxon>Bacillaceae</taxon>
        <taxon>Gracilibacillus</taxon>
    </lineage>
</organism>
<dbReference type="InterPro" id="IPR025588">
    <property type="entry name" value="YcxB-like_C"/>
</dbReference>
<dbReference type="Proteomes" id="UP000572212">
    <property type="component" value="Unassembled WGS sequence"/>
</dbReference>
<name>A0A841RK54_9BACI</name>
<feature type="domain" description="YcxB-like C-terminal" evidence="2">
    <location>
        <begin position="110"/>
        <end position="160"/>
    </location>
</feature>
<protein>
    <recommendedName>
        <fullName evidence="2">YcxB-like C-terminal domain-containing protein</fullName>
    </recommendedName>
</protein>
<feature type="transmembrane region" description="Helical" evidence="1">
    <location>
        <begin position="31"/>
        <end position="49"/>
    </location>
</feature>
<keyword evidence="1" id="KW-0472">Membrane</keyword>
<accession>A0A841RK54</accession>
<evidence type="ECO:0000313" key="3">
    <source>
        <dbReference type="EMBL" id="MBB6511866.1"/>
    </source>
</evidence>
<proteinExistence type="predicted"/>
<reference evidence="3 4" key="1">
    <citation type="submission" date="2020-08" db="EMBL/GenBank/DDBJ databases">
        <title>Genomic Encyclopedia of Type Strains, Phase IV (KMG-IV): sequencing the most valuable type-strain genomes for metagenomic binning, comparative biology and taxonomic classification.</title>
        <authorList>
            <person name="Goeker M."/>
        </authorList>
    </citation>
    <scope>NUCLEOTIDE SEQUENCE [LARGE SCALE GENOMIC DNA]</scope>
    <source>
        <strain evidence="3 4">DSM 11805</strain>
    </source>
</reference>
<evidence type="ECO:0000259" key="2">
    <source>
        <dbReference type="Pfam" id="PF14317"/>
    </source>
</evidence>
<evidence type="ECO:0000313" key="4">
    <source>
        <dbReference type="Proteomes" id="UP000572212"/>
    </source>
</evidence>
<evidence type="ECO:0000256" key="1">
    <source>
        <dbReference type="SAM" id="Phobius"/>
    </source>
</evidence>
<dbReference type="Pfam" id="PF14317">
    <property type="entry name" value="YcxB"/>
    <property type="match status" value="1"/>
</dbReference>
<comment type="caution">
    <text evidence="3">The sequence shown here is derived from an EMBL/GenBank/DDBJ whole genome shotgun (WGS) entry which is preliminary data.</text>
</comment>
<keyword evidence="1" id="KW-0812">Transmembrane</keyword>
<gene>
    <name evidence="3" type="ORF">GGQ92_000633</name>
</gene>
<dbReference type="RefSeq" id="WP_184244475.1">
    <property type="nucleotide sequence ID" value="NZ_BAAACU010000022.1"/>
</dbReference>